<evidence type="ECO:0000313" key="1">
    <source>
        <dbReference type="EMBL" id="STT05890.1"/>
    </source>
</evidence>
<dbReference type="Proteomes" id="UP000255518">
    <property type="component" value="Unassembled WGS sequence"/>
</dbReference>
<proteinExistence type="predicted"/>
<sequence>MAAPVAIIGIGRIAVVDEGSVNTFIKAHGGNIVTGIVLNILLRDMNDQPMISDIQLLLCLADRLRQRETGLVVIVNLYSIADIFRRAQAGGQPAVCAIL</sequence>
<reference evidence="1 2" key="1">
    <citation type="submission" date="2018-06" db="EMBL/GenBank/DDBJ databases">
        <authorList>
            <consortium name="Pathogen Informatics"/>
            <person name="Doyle S."/>
        </authorList>
    </citation>
    <scope>NUCLEOTIDE SEQUENCE [LARGE SCALE GENOMIC DNA]</scope>
    <source>
        <strain evidence="1 2">NCTC13443</strain>
    </source>
</reference>
<name>A0A377VA28_KLEPN</name>
<gene>
    <name evidence="1" type="ORF">NCTC13443_05826</name>
</gene>
<dbReference type="EMBL" id="UGKT01000001">
    <property type="protein sequence ID" value="STT05890.1"/>
    <property type="molecule type" value="Genomic_DNA"/>
</dbReference>
<protein>
    <submittedName>
        <fullName evidence="1">Uncharacterized protein</fullName>
    </submittedName>
</protein>
<dbReference type="AlphaFoldDB" id="A0A377VA28"/>
<organism evidence="1 2">
    <name type="scientific">Klebsiella pneumoniae</name>
    <dbReference type="NCBI Taxonomy" id="573"/>
    <lineage>
        <taxon>Bacteria</taxon>
        <taxon>Pseudomonadati</taxon>
        <taxon>Pseudomonadota</taxon>
        <taxon>Gammaproteobacteria</taxon>
        <taxon>Enterobacterales</taxon>
        <taxon>Enterobacteriaceae</taxon>
        <taxon>Klebsiella/Raoultella group</taxon>
        <taxon>Klebsiella</taxon>
        <taxon>Klebsiella pneumoniae complex</taxon>
    </lineage>
</organism>
<accession>A0A377VA28</accession>
<evidence type="ECO:0000313" key="2">
    <source>
        <dbReference type="Proteomes" id="UP000255518"/>
    </source>
</evidence>